<dbReference type="eggNOG" id="COG0515">
    <property type="taxonomic scope" value="Bacteria"/>
</dbReference>
<dbReference type="Gene3D" id="1.25.40.620">
    <property type="match status" value="1"/>
</dbReference>
<dbReference type="SMART" id="SM00220">
    <property type="entry name" value="S_TKc"/>
    <property type="match status" value="1"/>
</dbReference>
<keyword evidence="3" id="KW-0808">Transferase</keyword>
<evidence type="ECO:0000256" key="6">
    <source>
        <dbReference type="ARBA" id="ARBA00022840"/>
    </source>
</evidence>
<dbReference type="RefSeq" id="WP_011611361.1">
    <property type="nucleotide sequence ID" value="NC_008312.1"/>
</dbReference>
<dbReference type="EMBL" id="CP000393">
    <property type="protein sequence ID" value="ABG50986.1"/>
    <property type="molecule type" value="Genomic_DNA"/>
</dbReference>
<accession>Q114T8</accession>
<dbReference type="GO" id="GO:0004674">
    <property type="term" value="F:protein serine/threonine kinase activity"/>
    <property type="evidence" value="ECO:0007669"/>
    <property type="project" value="UniProtKB-KW"/>
</dbReference>
<evidence type="ECO:0000256" key="1">
    <source>
        <dbReference type="ARBA" id="ARBA00012513"/>
    </source>
</evidence>
<dbReference type="CDD" id="cd16383">
    <property type="entry name" value="GUN4"/>
    <property type="match status" value="1"/>
</dbReference>
<proteinExistence type="predicted"/>
<evidence type="ECO:0000256" key="4">
    <source>
        <dbReference type="ARBA" id="ARBA00022741"/>
    </source>
</evidence>
<dbReference type="Gene3D" id="1.10.510.10">
    <property type="entry name" value="Transferase(Phosphotransferase) domain 1"/>
    <property type="match status" value="1"/>
</dbReference>
<dbReference type="PANTHER" id="PTHR24363:SF0">
    <property type="entry name" value="SERINE_THREONINE KINASE LIKE DOMAIN CONTAINING 1"/>
    <property type="match status" value="1"/>
</dbReference>
<dbReference type="AlphaFoldDB" id="Q114T8"/>
<dbReference type="Gene3D" id="3.30.200.20">
    <property type="entry name" value="Phosphorylase Kinase, domain 1"/>
    <property type="match status" value="1"/>
</dbReference>
<dbReference type="PROSITE" id="PS50011">
    <property type="entry name" value="PROTEIN_KINASE_DOM"/>
    <property type="match status" value="1"/>
</dbReference>
<dbReference type="HOGENOM" id="CLU_000288_135_5_3"/>
<evidence type="ECO:0000313" key="10">
    <source>
        <dbReference type="EMBL" id="ABG50986.1"/>
    </source>
</evidence>
<keyword evidence="4" id="KW-0547">Nucleotide-binding</keyword>
<dbReference type="Pfam" id="PF00069">
    <property type="entry name" value="Pkinase"/>
    <property type="match status" value="1"/>
</dbReference>
<dbReference type="OrthoDB" id="437733at2"/>
<dbReference type="Gene3D" id="1.10.10.1770">
    <property type="entry name" value="Gun4-like"/>
    <property type="match status" value="1"/>
</dbReference>
<name>Q114T8_TRIEI</name>
<dbReference type="GO" id="GO:0005524">
    <property type="term" value="F:ATP binding"/>
    <property type="evidence" value="ECO:0007669"/>
    <property type="project" value="UniProtKB-KW"/>
</dbReference>
<dbReference type="InterPro" id="IPR008629">
    <property type="entry name" value="GUN4-like"/>
</dbReference>
<evidence type="ECO:0000256" key="3">
    <source>
        <dbReference type="ARBA" id="ARBA00022679"/>
    </source>
</evidence>
<dbReference type="KEGG" id="ter:Tery_1723"/>
<keyword evidence="2 10" id="KW-0723">Serine/threonine-protein kinase</keyword>
<gene>
    <name evidence="10" type="ordered locus">Tery_1723</name>
</gene>
<evidence type="ECO:0000256" key="8">
    <source>
        <dbReference type="ARBA" id="ARBA00048679"/>
    </source>
</evidence>
<evidence type="ECO:0000256" key="2">
    <source>
        <dbReference type="ARBA" id="ARBA00022527"/>
    </source>
</evidence>
<evidence type="ECO:0000256" key="7">
    <source>
        <dbReference type="ARBA" id="ARBA00047899"/>
    </source>
</evidence>
<organism evidence="10">
    <name type="scientific">Trichodesmium erythraeum (strain IMS101)</name>
    <dbReference type="NCBI Taxonomy" id="203124"/>
    <lineage>
        <taxon>Bacteria</taxon>
        <taxon>Bacillati</taxon>
        <taxon>Cyanobacteriota</taxon>
        <taxon>Cyanophyceae</taxon>
        <taxon>Oscillatoriophycideae</taxon>
        <taxon>Oscillatoriales</taxon>
        <taxon>Microcoleaceae</taxon>
        <taxon>Trichodesmium</taxon>
    </lineage>
</organism>
<dbReference type="InterPro" id="IPR037215">
    <property type="entry name" value="GUN4-like_sf"/>
</dbReference>
<keyword evidence="6" id="KW-0067">ATP-binding</keyword>
<dbReference type="InterPro" id="IPR000719">
    <property type="entry name" value="Prot_kinase_dom"/>
</dbReference>
<dbReference type="SUPFAM" id="SSF56112">
    <property type="entry name" value="Protein kinase-like (PK-like)"/>
    <property type="match status" value="1"/>
</dbReference>
<dbReference type="InterPro" id="IPR011009">
    <property type="entry name" value="Kinase-like_dom_sf"/>
</dbReference>
<protein>
    <recommendedName>
        <fullName evidence="1">non-specific serine/threonine protein kinase</fullName>
        <ecNumber evidence="1">2.7.11.1</ecNumber>
    </recommendedName>
</protein>
<sequence>MSNFFNSKCLSPNPNHSEFCYNWGNKLFLVERYWIKSLIREGNFCRTFLAVDEFQKSQPLCVIKQFILPYQKNEFAQEAEKLKLLGRHPQIPKTYTYFTVDSRQYLVQEFIQGKTLKQELNNYGVFNEAQIRELLIDLLSLLQFVHSYDVIHQDIKPENIIRRETDKKLVLVDFGVSNIIPKVQRNTVTLTITGSAEYSASEKSIGKSHLASDLYSLGVVCLHLLTNIRPLNLYDVMEMEWVWRDSLNGNFVSDKLGKVLDGLVEPKLRKRYQNVQSVFDDLQPDISTVQKKSLLTKKSVSTNVNSSHIYTFPPQSQTSFSHTKKNQRLPQYSASNDVPLVSAREINYENLRELLATGKWKEADEETIKCMLKVTKREKELWLRVKDINNFPCEDLLSIDKLWLKYSDGQFGFSVQTQIYQSLGGTRKYDSKIWEAFADQVGWRRKGRWLGYSQLSFNLKICGYIGHLPAAVALNKWSRFGIGYLFYHTNICRL</sequence>
<dbReference type="EC" id="2.7.11.1" evidence="1"/>
<reference evidence="10" key="1">
    <citation type="submission" date="2006-06" db="EMBL/GenBank/DDBJ databases">
        <title>Complete sequence of Trichodesmium erythraeum IMS101.</title>
        <authorList>
            <consortium name="US DOE Joint Genome Institute"/>
            <person name="Copeland A."/>
            <person name="Lucas S."/>
            <person name="Lapidus A."/>
            <person name="Barry K."/>
            <person name="Detter J.C."/>
            <person name="Glavina del Rio T."/>
            <person name="Hammon N."/>
            <person name="Israni S."/>
            <person name="Dalin E."/>
            <person name="Tice H."/>
            <person name="Pitluck S."/>
            <person name="Kiss H."/>
            <person name="Munk A.C."/>
            <person name="Brettin T."/>
            <person name="Bruce D."/>
            <person name="Han C."/>
            <person name="Tapia R."/>
            <person name="Gilna P."/>
            <person name="Schmutz J."/>
            <person name="Larimer F."/>
            <person name="Land M."/>
            <person name="Hauser L."/>
            <person name="Kyrpides N."/>
            <person name="Kim E."/>
            <person name="Richardson P."/>
        </authorList>
    </citation>
    <scope>NUCLEOTIDE SEQUENCE [LARGE SCALE GENOMIC DNA]</scope>
    <source>
        <strain evidence="10">IMS101</strain>
    </source>
</reference>
<dbReference type="SUPFAM" id="SSF140869">
    <property type="entry name" value="GUN4-like"/>
    <property type="match status" value="1"/>
</dbReference>
<dbReference type="STRING" id="203124.Tery_1723"/>
<feature type="domain" description="Protein kinase" evidence="9">
    <location>
        <begin position="33"/>
        <end position="286"/>
    </location>
</feature>
<comment type="catalytic activity">
    <reaction evidence="8">
        <text>L-seryl-[protein] + ATP = O-phospho-L-seryl-[protein] + ADP + H(+)</text>
        <dbReference type="Rhea" id="RHEA:17989"/>
        <dbReference type="Rhea" id="RHEA-COMP:9863"/>
        <dbReference type="Rhea" id="RHEA-COMP:11604"/>
        <dbReference type="ChEBI" id="CHEBI:15378"/>
        <dbReference type="ChEBI" id="CHEBI:29999"/>
        <dbReference type="ChEBI" id="CHEBI:30616"/>
        <dbReference type="ChEBI" id="CHEBI:83421"/>
        <dbReference type="ChEBI" id="CHEBI:456216"/>
        <dbReference type="EC" id="2.7.11.1"/>
    </reaction>
</comment>
<dbReference type="PANTHER" id="PTHR24363">
    <property type="entry name" value="SERINE/THREONINE PROTEIN KINASE"/>
    <property type="match status" value="1"/>
</dbReference>
<evidence type="ECO:0000256" key="5">
    <source>
        <dbReference type="ARBA" id="ARBA00022777"/>
    </source>
</evidence>
<evidence type="ECO:0000259" key="9">
    <source>
        <dbReference type="PROSITE" id="PS50011"/>
    </source>
</evidence>
<dbReference type="Pfam" id="PF05419">
    <property type="entry name" value="GUN4"/>
    <property type="match status" value="1"/>
</dbReference>
<keyword evidence="5 10" id="KW-0418">Kinase</keyword>
<comment type="catalytic activity">
    <reaction evidence="7">
        <text>L-threonyl-[protein] + ATP = O-phospho-L-threonyl-[protein] + ADP + H(+)</text>
        <dbReference type="Rhea" id="RHEA:46608"/>
        <dbReference type="Rhea" id="RHEA-COMP:11060"/>
        <dbReference type="Rhea" id="RHEA-COMP:11605"/>
        <dbReference type="ChEBI" id="CHEBI:15378"/>
        <dbReference type="ChEBI" id="CHEBI:30013"/>
        <dbReference type="ChEBI" id="CHEBI:30616"/>
        <dbReference type="ChEBI" id="CHEBI:61977"/>
        <dbReference type="ChEBI" id="CHEBI:456216"/>
        <dbReference type="EC" id="2.7.11.1"/>
    </reaction>
</comment>